<evidence type="ECO:0000256" key="2">
    <source>
        <dbReference type="ARBA" id="ARBA00022741"/>
    </source>
</evidence>
<dbReference type="GO" id="GO:0019843">
    <property type="term" value="F:rRNA binding"/>
    <property type="evidence" value="ECO:0007669"/>
    <property type="project" value="TreeGrafter"/>
</dbReference>
<dbReference type="Gene3D" id="3.30.300.20">
    <property type="match status" value="1"/>
</dbReference>
<evidence type="ECO:0000259" key="6">
    <source>
        <dbReference type="PROSITE" id="PS51713"/>
    </source>
</evidence>
<dbReference type="EMBL" id="UOFV01000153">
    <property type="protein sequence ID" value="VAW98825.1"/>
    <property type="molecule type" value="Genomic_DNA"/>
</dbReference>
<dbReference type="CDD" id="cd04163">
    <property type="entry name" value="Era"/>
    <property type="match status" value="1"/>
</dbReference>
<accession>A0A3B0ZZ16</accession>
<proteinExistence type="inferred from homology"/>
<dbReference type="InterPro" id="IPR027417">
    <property type="entry name" value="P-loop_NTPase"/>
</dbReference>
<dbReference type="GO" id="GO:0005525">
    <property type="term" value="F:GTP binding"/>
    <property type="evidence" value="ECO:0007669"/>
    <property type="project" value="UniProtKB-KW"/>
</dbReference>
<dbReference type="GO" id="GO:0043024">
    <property type="term" value="F:ribosomal small subunit binding"/>
    <property type="evidence" value="ECO:0007669"/>
    <property type="project" value="TreeGrafter"/>
</dbReference>
<reference evidence="7" key="1">
    <citation type="submission" date="2018-06" db="EMBL/GenBank/DDBJ databases">
        <authorList>
            <person name="Zhirakovskaya E."/>
        </authorList>
    </citation>
    <scope>NUCLEOTIDE SEQUENCE</scope>
</reference>
<dbReference type="InterPro" id="IPR005225">
    <property type="entry name" value="Small_GTP-bd"/>
</dbReference>
<dbReference type="FunFam" id="3.30.300.20:FF:000003">
    <property type="entry name" value="GTPase Era"/>
    <property type="match status" value="1"/>
</dbReference>
<dbReference type="InterPro" id="IPR030388">
    <property type="entry name" value="G_ERA_dom"/>
</dbReference>
<keyword evidence="3" id="KW-0694">RNA-binding</keyword>
<dbReference type="PANTHER" id="PTHR42698:SF1">
    <property type="entry name" value="GTPASE ERA, MITOCHONDRIAL"/>
    <property type="match status" value="1"/>
</dbReference>
<feature type="domain" description="KH type-2" evidence="5">
    <location>
        <begin position="202"/>
        <end position="286"/>
    </location>
</feature>
<evidence type="ECO:0000259" key="5">
    <source>
        <dbReference type="PROSITE" id="PS50823"/>
    </source>
</evidence>
<dbReference type="PROSITE" id="PS51713">
    <property type="entry name" value="G_ERA"/>
    <property type="match status" value="1"/>
</dbReference>
<dbReference type="Pfam" id="PF01926">
    <property type="entry name" value="MMR_HSR1"/>
    <property type="match status" value="1"/>
</dbReference>
<dbReference type="AlphaFoldDB" id="A0A3B0ZZ16"/>
<feature type="domain" description="Era-type G" evidence="6">
    <location>
        <begin position="11"/>
        <end position="179"/>
    </location>
</feature>
<gene>
    <name evidence="7" type="ORF">MNBD_GAMMA19-872</name>
</gene>
<evidence type="ECO:0000256" key="1">
    <source>
        <dbReference type="ARBA" id="ARBA00007921"/>
    </source>
</evidence>
<dbReference type="InterPro" id="IPR015946">
    <property type="entry name" value="KH_dom-like_a/b"/>
</dbReference>
<keyword evidence="2" id="KW-0547">Nucleotide-binding</keyword>
<dbReference type="InterPro" id="IPR006073">
    <property type="entry name" value="GTP-bd"/>
</dbReference>
<dbReference type="GO" id="GO:0000028">
    <property type="term" value="P:ribosomal small subunit assembly"/>
    <property type="evidence" value="ECO:0007669"/>
    <property type="project" value="TreeGrafter"/>
</dbReference>
<dbReference type="NCBIfam" id="TIGR00231">
    <property type="entry name" value="small_GTP"/>
    <property type="match status" value="1"/>
</dbReference>
<dbReference type="SUPFAM" id="SSF52540">
    <property type="entry name" value="P-loop containing nucleoside triphosphate hydrolases"/>
    <property type="match status" value="1"/>
</dbReference>
<evidence type="ECO:0000256" key="4">
    <source>
        <dbReference type="ARBA" id="ARBA00023134"/>
    </source>
</evidence>
<dbReference type="Pfam" id="PF07650">
    <property type="entry name" value="KH_2"/>
    <property type="match status" value="1"/>
</dbReference>
<comment type="similarity">
    <text evidence="1">Belongs to the TRAFAC class TrmE-Era-EngA-EngB-Septin-like GTPase superfamily. Era GTPase family.</text>
</comment>
<evidence type="ECO:0000313" key="7">
    <source>
        <dbReference type="EMBL" id="VAW98825.1"/>
    </source>
</evidence>
<sequence length="303" mass="34121">MNTPTNEQDFHCGYVAIVGRPNVGKSTLLNCILGQKISITANRPQTTRHRILGVKTTDDCQVVYVDTPGLHLGGKKAINRFMNRAASGSITDVDVIIFVLDRTQWTDEDTHVLEKIKQVTVPVFLVVNKVDGLKEKDVLLPHLGMLAEKHAFTQMMPISAQTGEGVSQLEAAIEKLLPTAPPFFPEDQVTDRSERFMASEFVREKLVRSLSQELPYSTTVEIEKFSVENSVRHIHAIIWVERDGQKGIIIGKKGQQLKRIGELARKDMERAFEGKVFLQLWVKVRSGWADDERALRSLGYQDD</sequence>
<dbReference type="SUPFAM" id="SSF54814">
    <property type="entry name" value="Prokaryotic type KH domain (KH-domain type II)"/>
    <property type="match status" value="1"/>
</dbReference>
<dbReference type="NCBIfam" id="NF000908">
    <property type="entry name" value="PRK00089.1"/>
    <property type="match status" value="1"/>
</dbReference>
<organism evidence="7">
    <name type="scientific">hydrothermal vent metagenome</name>
    <dbReference type="NCBI Taxonomy" id="652676"/>
    <lineage>
        <taxon>unclassified sequences</taxon>
        <taxon>metagenomes</taxon>
        <taxon>ecological metagenomes</taxon>
    </lineage>
</organism>
<protein>
    <submittedName>
        <fullName evidence="7">GTP-binding protein Era</fullName>
    </submittedName>
</protein>
<dbReference type="HAMAP" id="MF_00367">
    <property type="entry name" value="GTPase_Era"/>
    <property type="match status" value="1"/>
</dbReference>
<name>A0A3B0ZZ16_9ZZZZ</name>
<dbReference type="FunFam" id="3.40.50.300:FF:000094">
    <property type="entry name" value="GTPase Era"/>
    <property type="match status" value="1"/>
</dbReference>
<dbReference type="PRINTS" id="PR00326">
    <property type="entry name" value="GTP1OBG"/>
</dbReference>
<dbReference type="NCBIfam" id="TIGR00436">
    <property type="entry name" value="era"/>
    <property type="match status" value="1"/>
</dbReference>
<dbReference type="CDD" id="cd22534">
    <property type="entry name" value="KH-II_Era"/>
    <property type="match status" value="1"/>
</dbReference>
<dbReference type="Gene3D" id="3.40.50.300">
    <property type="entry name" value="P-loop containing nucleotide triphosphate hydrolases"/>
    <property type="match status" value="1"/>
</dbReference>
<dbReference type="GO" id="GO:0005829">
    <property type="term" value="C:cytosol"/>
    <property type="evidence" value="ECO:0007669"/>
    <property type="project" value="TreeGrafter"/>
</dbReference>
<dbReference type="PANTHER" id="PTHR42698">
    <property type="entry name" value="GTPASE ERA"/>
    <property type="match status" value="1"/>
</dbReference>
<dbReference type="PROSITE" id="PS50823">
    <property type="entry name" value="KH_TYPE_2"/>
    <property type="match status" value="1"/>
</dbReference>
<keyword evidence="4" id="KW-0342">GTP-binding</keyword>
<dbReference type="InterPro" id="IPR005662">
    <property type="entry name" value="GTPase_Era-like"/>
</dbReference>
<dbReference type="InterPro" id="IPR004044">
    <property type="entry name" value="KH_dom_type_2"/>
</dbReference>
<dbReference type="InterPro" id="IPR009019">
    <property type="entry name" value="KH_sf_prok-type"/>
</dbReference>
<evidence type="ECO:0000256" key="3">
    <source>
        <dbReference type="ARBA" id="ARBA00022884"/>
    </source>
</evidence>